<proteinExistence type="predicted"/>
<feature type="non-terminal residue" evidence="2">
    <location>
        <position position="1"/>
    </location>
</feature>
<dbReference type="Pfam" id="PF07699">
    <property type="entry name" value="Ephrin_rec_like"/>
    <property type="match status" value="1"/>
</dbReference>
<accession>A0ABQ6N1W1</accession>
<dbReference type="InterPro" id="IPR011641">
    <property type="entry name" value="Tyr-kin_ephrin_A/B_rcpt-like"/>
</dbReference>
<dbReference type="EMBL" id="BRYB01003552">
    <property type="protein sequence ID" value="GMI38642.1"/>
    <property type="molecule type" value="Genomic_DNA"/>
</dbReference>
<sequence>YLRVWHEKELDQDDVTTLFMEAPCRNGFYSSTGDSTDTPCTACSPGTSTATFGSTSAADCTSCAPGSFSDSGIGITACTPCAPSTFNPSPGSTSCSACPRGLSSSRGAVQTCFVAEDCQQILVDGCVGASASQGHVSGDYVKYEKPCGDDTGGRDVWKNHQMEMYFYSSEQYGEWLVGNVCGAPENVYSLFAYSAYESQHPMVGPPAEWMCWDFNEWGVLYEVRD</sequence>
<keyword evidence="3" id="KW-1185">Reference proteome</keyword>
<comment type="caution">
    <text evidence="2">The sequence shown here is derived from an EMBL/GenBank/DDBJ whole genome shotgun (WGS) entry which is preliminary data.</text>
</comment>
<organism evidence="2 3">
    <name type="scientific">Tetraparma gracilis</name>
    <dbReference type="NCBI Taxonomy" id="2962635"/>
    <lineage>
        <taxon>Eukaryota</taxon>
        <taxon>Sar</taxon>
        <taxon>Stramenopiles</taxon>
        <taxon>Ochrophyta</taxon>
        <taxon>Bolidophyceae</taxon>
        <taxon>Parmales</taxon>
        <taxon>Triparmaceae</taxon>
        <taxon>Tetraparma</taxon>
    </lineage>
</organism>
<dbReference type="SMART" id="SM01411">
    <property type="entry name" value="Ephrin_rec_like"/>
    <property type="match status" value="2"/>
</dbReference>
<feature type="domain" description="Tyrosine-protein kinase ephrin type A/B receptor-like" evidence="1">
    <location>
        <begin position="73"/>
        <end position="103"/>
    </location>
</feature>
<reference evidence="2 3" key="1">
    <citation type="journal article" date="2023" name="Commun. Biol.">
        <title>Genome analysis of Parmales, the sister group of diatoms, reveals the evolutionary specialization of diatoms from phago-mixotrophs to photoautotrophs.</title>
        <authorList>
            <person name="Ban H."/>
            <person name="Sato S."/>
            <person name="Yoshikawa S."/>
            <person name="Yamada K."/>
            <person name="Nakamura Y."/>
            <person name="Ichinomiya M."/>
            <person name="Sato N."/>
            <person name="Blanc-Mathieu R."/>
            <person name="Endo H."/>
            <person name="Kuwata A."/>
            <person name="Ogata H."/>
        </authorList>
    </citation>
    <scope>NUCLEOTIDE SEQUENCE [LARGE SCALE GENOMIC DNA]</scope>
</reference>
<dbReference type="InterPro" id="IPR009030">
    <property type="entry name" value="Growth_fac_rcpt_cys_sf"/>
</dbReference>
<evidence type="ECO:0000259" key="1">
    <source>
        <dbReference type="Pfam" id="PF07699"/>
    </source>
</evidence>
<name>A0ABQ6N1W1_9STRA</name>
<dbReference type="SUPFAM" id="SSF57184">
    <property type="entry name" value="Growth factor receptor domain"/>
    <property type="match status" value="1"/>
</dbReference>
<dbReference type="Proteomes" id="UP001165060">
    <property type="component" value="Unassembled WGS sequence"/>
</dbReference>
<protein>
    <recommendedName>
        <fullName evidence="1">Tyrosine-protein kinase ephrin type A/B receptor-like domain-containing protein</fullName>
    </recommendedName>
</protein>
<gene>
    <name evidence="2" type="ORF">TeGR_g7016</name>
</gene>
<evidence type="ECO:0000313" key="3">
    <source>
        <dbReference type="Proteomes" id="UP001165060"/>
    </source>
</evidence>
<dbReference type="Gene3D" id="2.10.50.10">
    <property type="entry name" value="Tumor Necrosis Factor Receptor, subunit A, domain 2"/>
    <property type="match status" value="1"/>
</dbReference>
<evidence type="ECO:0000313" key="2">
    <source>
        <dbReference type="EMBL" id="GMI38642.1"/>
    </source>
</evidence>